<dbReference type="PANTHER" id="PTHR34477">
    <property type="entry name" value="UPF0213 PROTEIN YHBQ"/>
    <property type="match status" value="1"/>
</dbReference>
<evidence type="ECO:0000313" key="4">
    <source>
        <dbReference type="Proteomes" id="UP000605733"/>
    </source>
</evidence>
<dbReference type="EMBL" id="BMIX01000003">
    <property type="protein sequence ID" value="GGG33570.1"/>
    <property type="molecule type" value="Genomic_DNA"/>
</dbReference>
<evidence type="ECO:0000259" key="2">
    <source>
        <dbReference type="PROSITE" id="PS50164"/>
    </source>
</evidence>
<dbReference type="CDD" id="cd10448">
    <property type="entry name" value="GIY-YIG_unchar_3"/>
    <property type="match status" value="1"/>
</dbReference>
<comment type="caution">
    <text evidence="3">The sequence shown here is derived from an EMBL/GenBank/DDBJ whole genome shotgun (WGS) entry which is preliminary data.</text>
</comment>
<dbReference type="Pfam" id="PF01541">
    <property type="entry name" value="GIY-YIG"/>
    <property type="match status" value="1"/>
</dbReference>
<sequence>MTHKLNSELKGHFDHREKSVMKEYFVYITTNHKKTVLYVGVTNDLGIRLNQHYQDSKMKKESFAGKYNCYHLVYFEKYNDPNDAILREKVIKKWRREKKNKLIQEFNSNWQFLENDIL</sequence>
<gene>
    <name evidence="3" type="ORF">GCM10011532_16520</name>
</gene>
<reference evidence="4" key="1">
    <citation type="journal article" date="2019" name="Int. J. Syst. Evol. Microbiol.">
        <title>The Global Catalogue of Microorganisms (GCM) 10K type strain sequencing project: providing services to taxonomists for standard genome sequencing and annotation.</title>
        <authorList>
            <consortium name="The Broad Institute Genomics Platform"/>
            <consortium name="The Broad Institute Genome Sequencing Center for Infectious Disease"/>
            <person name="Wu L."/>
            <person name="Ma J."/>
        </authorList>
    </citation>
    <scope>NUCLEOTIDE SEQUENCE [LARGE SCALE GENOMIC DNA]</scope>
    <source>
        <strain evidence="4">CGMCC 1.15422</strain>
    </source>
</reference>
<evidence type="ECO:0000313" key="3">
    <source>
        <dbReference type="EMBL" id="GGG33570.1"/>
    </source>
</evidence>
<keyword evidence="3" id="KW-0378">Hydrolase</keyword>
<dbReference type="SUPFAM" id="SSF82771">
    <property type="entry name" value="GIY-YIG endonuclease"/>
    <property type="match status" value="1"/>
</dbReference>
<dbReference type="InterPro" id="IPR050190">
    <property type="entry name" value="UPF0213_domain"/>
</dbReference>
<keyword evidence="3" id="KW-0540">Nuclease</keyword>
<dbReference type="PROSITE" id="PS50164">
    <property type="entry name" value="GIY_YIG"/>
    <property type="match status" value="1"/>
</dbReference>
<dbReference type="InterPro" id="IPR000305">
    <property type="entry name" value="GIY-YIG_endonuc"/>
</dbReference>
<dbReference type="GO" id="GO:0004519">
    <property type="term" value="F:endonuclease activity"/>
    <property type="evidence" value="ECO:0007669"/>
    <property type="project" value="UniProtKB-KW"/>
</dbReference>
<dbReference type="SMART" id="SM00465">
    <property type="entry name" value="GIYc"/>
    <property type="match status" value="1"/>
</dbReference>
<keyword evidence="4" id="KW-1185">Reference proteome</keyword>
<feature type="domain" description="GIY-YIG" evidence="2">
    <location>
        <begin position="22"/>
        <end position="101"/>
    </location>
</feature>
<dbReference type="InterPro" id="IPR035901">
    <property type="entry name" value="GIY-YIG_endonuc_sf"/>
</dbReference>
<proteinExistence type="inferred from homology"/>
<protein>
    <submittedName>
        <fullName evidence="3">Endonuclease</fullName>
    </submittedName>
</protein>
<name>A0ABQ1WM14_9FLAO</name>
<comment type="similarity">
    <text evidence="1">Belongs to the UPF0213 family.</text>
</comment>
<organism evidence="3 4">
    <name type="scientific">Christiangramia forsetii</name>
    <dbReference type="NCBI Taxonomy" id="411153"/>
    <lineage>
        <taxon>Bacteria</taxon>
        <taxon>Pseudomonadati</taxon>
        <taxon>Bacteroidota</taxon>
        <taxon>Flavobacteriia</taxon>
        <taxon>Flavobacteriales</taxon>
        <taxon>Flavobacteriaceae</taxon>
        <taxon>Christiangramia</taxon>
    </lineage>
</organism>
<dbReference type="PANTHER" id="PTHR34477:SF5">
    <property type="entry name" value="BSL5627 PROTEIN"/>
    <property type="match status" value="1"/>
</dbReference>
<accession>A0ABQ1WM14</accession>
<dbReference type="Gene3D" id="3.40.1440.10">
    <property type="entry name" value="GIY-YIG endonuclease"/>
    <property type="match status" value="1"/>
</dbReference>
<dbReference type="RefSeq" id="WP_011708445.1">
    <property type="nucleotide sequence ID" value="NZ_BMIX01000003.1"/>
</dbReference>
<keyword evidence="3" id="KW-0255">Endonuclease</keyword>
<dbReference type="Proteomes" id="UP000605733">
    <property type="component" value="Unassembled WGS sequence"/>
</dbReference>
<evidence type="ECO:0000256" key="1">
    <source>
        <dbReference type="ARBA" id="ARBA00007435"/>
    </source>
</evidence>